<dbReference type="InterPro" id="IPR052402">
    <property type="entry name" value="ADCK_kinase"/>
</dbReference>
<feature type="compositionally biased region" description="Low complexity" evidence="1">
    <location>
        <begin position="1356"/>
        <end position="1365"/>
    </location>
</feature>
<dbReference type="PANTHER" id="PTHR45890">
    <property type="entry name" value="AARF DOMAIN CONTAINING KINASE 2 (PREDICTED)"/>
    <property type="match status" value="1"/>
</dbReference>
<dbReference type="OrthoDB" id="427480at2759"/>
<accession>A0A2A9MPV8</accession>
<dbReference type="Pfam" id="PF03109">
    <property type="entry name" value="ABC1"/>
    <property type="match status" value="2"/>
</dbReference>
<organism evidence="3 4">
    <name type="scientific">Besnoitia besnoiti</name>
    <name type="common">Apicomplexan protozoan</name>
    <dbReference type="NCBI Taxonomy" id="94643"/>
    <lineage>
        <taxon>Eukaryota</taxon>
        <taxon>Sar</taxon>
        <taxon>Alveolata</taxon>
        <taxon>Apicomplexa</taxon>
        <taxon>Conoidasida</taxon>
        <taxon>Coccidia</taxon>
        <taxon>Eucoccidiorida</taxon>
        <taxon>Eimeriorina</taxon>
        <taxon>Sarcocystidae</taxon>
        <taxon>Besnoitia</taxon>
    </lineage>
</organism>
<feature type="region of interest" description="Disordered" evidence="1">
    <location>
        <begin position="170"/>
        <end position="190"/>
    </location>
</feature>
<feature type="region of interest" description="Disordered" evidence="1">
    <location>
        <begin position="518"/>
        <end position="551"/>
    </location>
</feature>
<dbReference type="InterPro" id="IPR004147">
    <property type="entry name" value="ABC1_dom"/>
</dbReference>
<feature type="region of interest" description="Disordered" evidence="1">
    <location>
        <begin position="367"/>
        <end position="498"/>
    </location>
</feature>
<feature type="region of interest" description="Disordered" evidence="1">
    <location>
        <begin position="206"/>
        <end position="234"/>
    </location>
</feature>
<dbReference type="STRING" id="94643.A0A2A9MPV8"/>
<gene>
    <name evidence="3" type="ORF">BESB_002710</name>
</gene>
<dbReference type="GeneID" id="40305334"/>
<dbReference type="EMBL" id="NWUJ01000001">
    <property type="protein sequence ID" value="PFH37930.1"/>
    <property type="molecule type" value="Genomic_DNA"/>
</dbReference>
<reference evidence="3 4" key="1">
    <citation type="submission" date="2017-09" db="EMBL/GenBank/DDBJ databases">
        <title>Genome sequencing of Besnoitia besnoiti strain Bb-Ger1.</title>
        <authorList>
            <person name="Schares G."/>
            <person name="Venepally P."/>
            <person name="Lorenzi H.A."/>
        </authorList>
    </citation>
    <scope>NUCLEOTIDE SEQUENCE [LARGE SCALE GENOMIC DNA]</scope>
    <source>
        <strain evidence="3 4">Bb-Ger1</strain>
    </source>
</reference>
<feature type="domain" description="ABC1 atypical kinase-like" evidence="2">
    <location>
        <begin position="811"/>
        <end position="930"/>
    </location>
</feature>
<feature type="region of interest" description="Disordered" evidence="1">
    <location>
        <begin position="1574"/>
        <end position="1594"/>
    </location>
</feature>
<feature type="compositionally biased region" description="Polar residues" evidence="1">
    <location>
        <begin position="331"/>
        <end position="341"/>
    </location>
</feature>
<feature type="compositionally biased region" description="Basic and acidic residues" evidence="1">
    <location>
        <begin position="389"/>
        <end position="404"/>
    </location>
</feature>
<feature type="region of interest" description="Disordered" evidence="1">
    <location>
        <begin position="1"/>
        <end position="25"/>
    </location>
</feature>
<dbReference type="KEGG" id="bbes:BESB_002710"/>
<feature type="compositionally biased region" description="Basic and acidic residues" evidence="1">
    <location>
        <begin position="178"/>
        <end position="190"/>
    </location>
</feature>
<dbReference type="RefSeq" id="XP_029221939.1">
    <property type="nucleotide sequence ID" value="XM_029359026.1"/>
</dbReference>
<dbReference type="VEuPathDB" id="ToxoDB:BESB_002710"/>
<feature type="region of interest" description="Disordered" evidence="1">
    <location>
        <begin position="287"/>
        <end position="348"/>
    </location>
</feature>
<evidence type="ECO:0000259" key="2">
    <source>
        <dbReference type="Pfam" id="PF03109"/>
    </source>
</evidence>
<feature type="region of interest" description="Disordered" evidence="1">
    <location>
        <begin position="1309"/>
        <end position="1330"/>
    </location>
</feature>
<dbReference type="PANTHER" id="PTHR45890:SF1">
    <property type="entry name" value="AARF DOMAIN CONTAINING KINASE 2"/>
    <property type="match status" value="1"/>
</dbReference>
<keyword evidence="4" id="KW-1185">Reference proteome</keyword>
<feature type="compositionally biased region" description="Basic and acidic residues" evidence="1">
    <location>
        <begin position="367"/>
        <end position="379"/>
    </location>
</feature>
<proteinExistence type="predicted"/>
<dbReference type="Proteomes" id="UP000224006">
    <property type="component" value="Chromosome I"/>
</dbReference>
<feature type="compositionally biased region" description="Low complexity" evidence="1">
    <location>
        <begin position="522"/>
        <end position="551"/>
    </location>
</feature>
<evidence type="ECO:0000313" key="4">
    <source>
        <dbReference type="Proteomes" id="UP000224006"/>
    </source>
</evidence>
<protein>
    <recommendedName>
        <fullName evidence="2">ABC1 atypical kinase-like domain-containing protein</fullName>
    </recommendedName>
</protein>
<feature type="compositionally biased region" description="Basic residues" evidence="1">
    <location>
        <begin position="317"/>
        <end position="327"/>
    </location>
</feature>
<feature type="compositionally biased region" description="Basic and acidic residues" evidence="1">
    <location>
        <begin position="1160"/>
        <end position="1192"/>
    </location>
</feature>
<comment type="caution">
    <text evidence="3">The sequence shown here is derived from an EMBL/GenBank/DDBJ whole genome shotgun (WGS) entry which is preliminary data.</text>
</comment>
<feature type="domain" description="ABC1 atypical kinase-like" evidence="2">
    <location>
        <begin position="1253"/>
        <end position="1292"/>
    </location>
</feature>
<feature type="region of interest" description="Disordered" evidence="1">
    <location>
        <begin position="1098"/>
        <end position="1231"/>
    </location>
</feature>
<feature type="compositionally biased region" description="Basic and acidic residues" evidence="1">
    <location>
        <begin position="1584"/>
        <end position="1594"/>
    </location>
</feature>
<evidence type="ECO:0000313" key="3">
    <source>
        <dbReference type="EMBL" id="PFH37930.1"/>
    </source>
</evidence>
<sequence length="1594" mass="171247">MQDRGTPWRWKNKKRTSSRAGGEGQIATERGARLCVASGEAGGVFDSFAFLPLAHDPFFRLFLPLLDLSSPSSHRPSVQCFLSPFSQKSEPPVDTASSSPALQASALLPALSKLLACIFPQPALSLRRSPSGFFSVSDLFRTPPANVAGVVVAASCLLAQGLVCAPEAAKPGGGSHMAPDDNTHAEEETQRLAGRLCSLARVERGTNGRVPPRTLSAASPRPCSNAPDSFTDPSKSSLVAALRVSPALPCSLSPISLPFSSCLSAAVVRSFRLSLLACVSAAAGREDGGRSALLSGAQEPRNRGRLAQSTEPEKRGAKSKKGGRRERPRGQDQQTGQQETPVSGRGSPASRLAAVALFLPLASHSYRDKDAEASPERPHAQTPTAPEGLLRDRGAGRREREPRRFTATLPPAPAIHSPRESSLQNHASAQREGPTPNAPHGRTAGRAQTDPDRRGSEGCREDVRREGRTASEREGRREALVPSLKRGDGLGENSGSATNVCSGETCAAVCSRLRRDSDASRADSPSALASPVRRVGPASRGSPSGGCSSPRCSACARPLAFSSRALSAPHRPAVAACQGFAAPAETRFLDSTEERDWRQRAERGAEERWPKSAWPCGLDRIPAEELAALSAEAEDGEETEDREQKLAFLLESGGEHLPADELQLKASLGDEQARGTSAREGAPRECALDRLWWKALLSWKLLQLLCIALPLAACAGATMLALAVLPLVWCGVETLAGPLGAWVPTEETVQASLEHALLQAIGAAANAAGPAYVKCLQWAGTRRDLFPLKLCDFCATFQRQPTDASFMYPYIALLMQRRFGDNWRDELVLDPRPVGSGCIAVVFRGLLRLHVRDEETLWMCVAVKAVKPFTRESMQADLMLIQGLAKFIESIPFLDWLSLSPGVKQFSESMEAQLNLETEARNLLRFRRDFDLPSPVFPASLSSLTSACRPLPKHGAGDSASSSPPSHTSRSFISCSSSLASSSVSKSSSASSASSSFLPPFFLWLASLLPAFSLPSQTVSASLPPAVSFPLPLLPLSDGDVLFMTLEEGLPLDLLLRSAAASREAAPGASGDSPADTRRKRERRRAWSSWVSWRRRREAPQVSGSDAEEATGLPASSQVRELTAAAAGESEGADEPKAATAGEKRRKRRAGGSCVGGSARLEEGGADAERLLERPAQRRIDPSAKGRVEAKTLAKQNAGRPEAPETPAMRCRDDEEERGDDSTAGNGASGGYYRRSLEEELIEAARIAAPQVDKERERIGLAALHAFLQMLFLDNFLHADLHPGNVMLRRGRCLVPAAEDAALRAGASGAAAEASSEQREQLPSAAPFPSGGSSVPIIPLARFVTCSEEDWHHRASSPSLSSPLRGESESPRASWPACEPGERERHARLPISAARYAPQLQLVFLDSGLAASLSVQDRENFLLLLKAIALARGEAAGSSPSSPPAKLRASCESILLPARIMRRLLVERAKRRLADADVEPFIRGVADMVKKYHFQEGDGVRLGAVQLGEIFSKMLDLSRRHRVVLDSQFANVFLAISILEGVGKQLDPHVDILKTALPYTVRAARNLYLSKTRRRQVPMESEEDSRREESRDTL</sequence>
<name>A0A2A9MPV8_BESBE</name>
<feature type="compositionally biased region" description="Basic and acidic residues" evidence="1">
    <location>
        <begin position="449"/>
        <end position="489"/>
    </location>
</feature>
<feature type="region of interest" description="Disordered" evidence="1">
    <location>
        <begin position="1354"/>
        <end position="1381"/>
    </location>
</feature>
<evidence type="ECO:0000256" key="1">
    <source>
        <dbReference type="SAM" id="MobiDB-lite"/>
    </source>
</evidence>